<gene>
    <name evidence="1" type="ORF">LVIROSA_LOCUS36041</name>
</gene>
<comment type="caution">
    <text evidence="1">The sequence shown here is derived from an EMBL/GenBank/DDBJ whole genome shotgun (WGS) entry which is preliminary data.</text>
</comment>
<evidence type="ECO:0000313" key="2">
    <source>
        <dbReference type="Proteomes" id="UP001157418"/>
    </source>
</evidence>
<reference evidence="1 2" key="1">
    <citation type="submission" date="2022-01" db="EMBL/GenBank/DDBJ databases">
        <authorList>
            <person name="Xiong W."/>
            <person name="Schranz E."/>
        </authorList>
    </citation>
    <scope>NUCLEOTIDE SEQUENCE [LARGE SCALE GENOMIC DNA]</scope>
</reference>
<name>A0AAU9PJV5_9ASTR</name>
<keyword evidence="2" id="KW-1185">Reference proteome</keyword>
<sequence>MSVNVGCIVTVMELVDDNLQYRCATCCGECYQVRDLEDAVQELWRRRDKADRELTASLRAAAGLPFYARYLALLKEEKELYAKIIEVLKIGGLYHLYLDIRFPPPDFLILSSRLSLQKVYSSIRDGTEIQKIGVRIQEIDEEVGKCSISKRDERCFLLIIKEIKDDWE</sequence>
<organism evidence="1 2">
    <name type="scientific">Lactuca virosa</name>
    <dbReference type="NCBI Taxonomy" id="75947"/>
    <lineage>
        <taxon>Eukaryota</taxon>
        <taxon>Viridiplantae</taxon>
        <taxon>Streptophyta</taxon>
        <taxon>Embryophyta</taxon>
        <taxon>Tracheophyta</taxon>
        <taxon>Spermatophyta</taxon>
        <taxon>Magnoliopsida</taxon>
        <taxon>eudicotyledons</taxon>
        <taxon>Gunneridae</taxon>
        <taxon>Pentapetalae</taxon>
        <taxon>asterids</taxon>
        <taxon>campanulids</taxon>
        <taxon>Asterales</taxon>
        <taxon>Asteraceae</taxon>
        <taxon>Cichorioideae</taxon>
        <taxon>Cichorieae</taxon>
        <taxon>Lactucinae</taxon>
        <taxon>Lactuca</taxon>
    </lineage>
</organism>
<dbReference type="EMBL" id="CAKMRJ010005634">
    <property type="protein sequence ID" value="CAH1450623.1"/>
    <property type="molecule type" value="Genomic_DNA"/>
</dbReference>
<accession>A0AAU9PJV5</accession>
<dbReference type="Proteomes" id="UP001157418">
    <property type="component" value="Unassembled WGS sequence"/>
</dbReference>
<protein>
    <submittedName>
        <fullName evidence="1">Uncharacterized protein</fullName>
    </submittedName>
</protein>
<proteinExistence type="predicted"/>
<dbReference type="AlphaFoldDB" id="A0AAU9PJV5"/>
<evidence type="ECO:0000313" key="1">
    <source>
        <dbReference type="EMBL" id="CAH1450623.1"/>
    </source>
</evidence>